<proteinExistence type="predicted"/>
<evidence type="ECO:0000313" key="1">
    <source>
        <dbReference type="EMBL" id="CAA9451663.1"/>
    </source>
</evidence>
<dbReference type="GO" id="GO:0043571">
    <property type="term" value="P:maintenance of CRISPR repeat elements"/>
    <property type="evidence" value="ECO:0007669"/>
    <property type="project" value="InterPro"/>
</dbReference>
<dbReference type="InterPro" id="IPR006482">
    <property type="entry name" value="Cas7_Csh2/Csh2"/>
</dbReference>
<gene>
    <name evidence="1" type="ORF">AVDCRST_MAG14-1010</name>
</gene>
<sequence length="380" mass="42677">MTEQATKIHCDPAKKHDFVLIFDVTDGNPNGDPDAGNLPRTDPETMEGLVTDVALKRKVRNFVEVASEDHAYPERLKIFIEHHGVLNDQIRRAYTEQGMEVGTRVEKVVTDAAVTANLREFSEALPGAFKFTDVPEDSDVQPKLSYSGELTDPEFKAEIDNLDESLNAKTKKLLSDLKKESDKAGKPKKGRDDVEKARRWMCENFFDVRMFGAVMSTGLNAGQVRGPLQLTFSRSVNPIIPQDLAITRMAVTDEKDRDKLQTIGRKTLIPYGLYVGRGFFSAHAARQTGVTAEDLELFWDALLYMWDFDRSASRGTMSPRGIYVFTHEKKYGNAPVHELFDRIKPSLNDPDTSPRRFSDYTVSVEEEGLPEGVALTRILG</sequence>
<reference evidence="1" key="1">
    <citation type="submission" date="2020-02" db="EMBL/GenBank/DDBJ databases">
        <authorList>
            <person name="Meier V. D."/>
        </authorList>
    </citation>
    <scope>NUCLEOTIDE SEQUENCE</scope>
    <source>
        <strain evidence="1">AVDCRST_MAG14</strain>
    </source>
</reference>
<dbReference type="AlphaFoldDB" id="A0A6J4QQ50"/>
<dbReference type="EMBL" id="CADCVG010000043">
    <property type="protein sequence ID" value="CAA9451663.1"/>
    <property type="molecule type" value="Genomic_DNA"/>
</dbReference>
<dbReference type="NCBIfam" id="TIGR01595">
    <property type="entry name" value="cas_CT1132"/>
    <property type="match status" value="1"/>
</dbReference>
<dbReference type="Pfam" id="PF05107">
    <property type="entry name" value="Cas_Cas7"/>
    <property type="match status" value="2"/>
</dbReference>
<organism evidence="1">
    <name type="scientific">uncultured Rubrobacteraceae bacterium</name>
    <dbReference type="NCBI Taxonomy" id="349277"/>
    <lineage>
        <taxon>Bacteria</taxon>
        <taxon>Bacillati</taxon>
        <taxon>Actinomycetota</taxon>
        <taxon>Rubrobacteria</taxon>
        <taxon>Rubrobacterales</taxon>
        <taxon>Rubrobacteraceae</taxon>
        <taxon>environmental samples</taxon>
    </lineage>
</organism>
<name>A0A6J4QQ50_9ACTN</name>
<protein>
    <submittedName>
        <fullName evidence="1">CRISPR-associated protein, Csd2/Csh2 family</fullName>
    </submittedName>
</protein>
<dbReference type="InterPro" id="IPR013418">
    <property type="entry name" value="CRISPR-assoc_prot_Cas7/Csd2"/>
</dbReference>
<dbReference type="NCBIfam" id="TIGR02589">
    <property type="entry name" value="cas_Csd2"/>
    <property type="match status" value="1"/>
</dbReference>
<accession>A0A6J4QQ50</accession>